<gene>
    <name evidence="17" type="ORF">PVAG01_07562</name>
</gene>
<dbReference type="PROSITE" id="PS51384">
    <property type="entry name" value="FAD_FR"/>
    <property type="match status" value="1"/>
</dbReference>
<dbReference type="SUPFAM" id="SSF63380">
    <property type="entry name" value="Riboflavin synthase domain-like"/>
    <property type="match status" value="1"/>
</dbReference>
<dbReference type="Pfam" id="PF00175">
    <property type="entry name" value="NAD_binding_1"/>
    <property type="match status" value="1"/>
</dbReference>
<keyword evidence="8" id="KW-0479">Metal-binding</keyword>
<sequence length="413" mass="45194">MGLTADEIKIVRSTVPVLQAHGTQITTTFYNNLLHDAPSLWDIFSVTNQKNGAQPRALAGSLLAYAANIDDLGVLAPAVERICQKHVSLYIQPAQYDVVGKYLLAAMGEVLGDALTPDVLAAWAAAYTQLANVLIGKEAQLYSEFDGWTDWRKFKIAKKVKEADNITSFYLEPEDGKPLPKFKPGQYVSVQLAVPSFGYLQSRQYSLSDEPRSDYYRISVKREAGVAPEGGEVVNEAGLVSNILHDKTEIGDLIGVSHPAGEFFLDPTEADQSPVVLISAGVGITPMVSILNTLVHHKSTRKISWIHTARSSALHAFRHHVHQISKSHANIHSVVFKSNVVDGDVNGEDYHFDVRMDLKKVHPATDLFLDDKSTTYYVCGPGVFMSEVAASLEGMGVSPDKIKMEVFGTGDLK</sequence>
<dbReference type="NCBIfam" id="NF009805">
    <property type="entry name" value="PRK13289.1"/>
    <property type="match status" value="1"/>
</dbReference>
<dbReference type="InterPro" id="IPR008333">
    <property type="entry name" value="Cbr1-like_FAD-bd_dom"/>
</dbReference>
<dbReference type="InterPro" id="IPR000971">
    <property type="entry name" value="Globin"/>
</dbReference>
<organism evidence="17 18">
    <name type="scientific">Phlyctema vagabunda</name>
    <dbReference type="NCBI Taxonomy" id="108571"/>
    <lineage>
        <taxon>Eukaryota</taxon>
        <taxon>Fungi</taxon>
        <taxon>Dikarya</taxon>
        <taxon>Ascomycota</taxon>
        <taxon>Pezizomycotina</taxon>
        <taxon>Leotiomycetes</taxon>
        <taxon>Helotiales</taxon>
        <taxon>Dermateaceae</taxon>
        <taxon>Phlyctema</taxon>
    </lineage>
</organism>
<name>A0ABR4PD81_9HELO</name>
<dbReference type="InterPro" id="IPR012292">
    <property type="entry name" value="Globin/Proto"/>
</dbReference>
<comment type="catalytic activity">
    <reaction evidence="13">
        <text>2 nitric oxide + NADH + 2 O2 = 2 nitrate + NAD(+) + H(+)</text>
        <dbReference type="Rhea" id="RHEA:19469"/>
        <dbReference type="ChEBI" id="CHEBI:15378"/>
        <dbReference type="ChEBI" id="CHEBI:15379"/>
        <dbReference type="ChEBI" id="CHEBI:16480"/>
        <dbReference type="ChEBI" id="CHEBI:17632"/>
        <dbReference type="ChEBI" id="CHEBI:57540"/>
        <dbReference type="ChEBI" id="CHEBI:57945"/>
        <dbReference type="EC" id="1.14.12.17"/>
    </reaction>
</comment>
<dbReference type="Gene3D" id="1.10.490.10">
    <property type="entry name" value="Globins"/>
    <property type="match status" value="1"/>
</dbReference>
<feature type="domain" description="FAD-binding FR-type" evidence="16">
    <location>
        <begin position="149"/>
        <end position="266"/>
    </location>
</feature>
<dbReference type="Pfam" id="PF00042">
    <property type="entry name" value="Globin"/>
    <property type="match status" value="1"/>
</dbReference>
<evidence type="ECO:0000256" key="1">
    <source>
        <dbReference type="ARBA" id="ARBA00001970"/>
    </source>
</evidence>
<evidence type="ECO:0000256" key="11">
    <source>
        <dbReference type="ARBA" id="ARBA00023004"/>
    </source>
</evidence>
<dbReference type="Gene3D" id="2.40.30.10">
    <property type="entry name" value="Translation factors"/>
    <property type="match status" value="1"/>
</dbReference>
<evidence type="ECO:0000256" key="7">
    <source>
        <dbReference type="ARBA" id="ARBA00022630"/>
    </source>
</evidence>
<feature type="domain" description="Globin" evidence="15">
    <location>
        <begin position="2"/>
        <end position="139"/>
    </location>
</feature>
<evidence type="ECO:0000256" key="4">
    <source>
        <dbReference type="ARBA" id="ARBA00012229"/>
    </source>
</evidence>
<dbReference type="Pfam" id="PF00970">
    <property type="entry name" value="FAD_binding_6"/>
    <property type="match status" value="1"/>
</dbReference>
<evidence type="ECO:0000256" key="2">
    <source>
        <dbReference type="ARBA" id="ARBA00001974"/>
    </source>
</evidence>
<reference evidence="17 18" key="1">
    <citation type="submission" date="2024-06" db="EMBL/GenBank/DDBJ databases">
        <title>Complete genome of Phlyctema vagabunda strain 19-DSS-EL-015.</title>
        <authorList>
            <person name="Fiorenzani C."/>
        </authorList>
    </citation>
    <scope>NUCLEOTIDE SEQUENCE [LARGE SCALE GENOMIC DNA]</scope>
    <source>
        <strain evidence="17 18">19-DSS-EL-015</strain>
    </source>
</reference>
<evidence type="ECO:0000256" key="12">
    <source>
        <dbReference type="ARBA" id="ARBA00023027"/>
    </source>
</evidence>
<dbReference type="Proteomes" id="UP001629113">
    <property type="component" value="Unassembled WGS sequence"/>
</dbReference>
<dbReference type="SUPFAM" id="SSF52343">
    <property type="entry name" value="Ferredoxin reductase-like, C-terminal NADP-linked domain"/>
    <property type="match status" value="1"/>
</dbReference>
<dbReference type="InterPro" id="IPR009050">
    <property type="entry name" value="Globin-like_sf"/>
</dbReference>
<dbReference type="InterPro" id="IPR017927">
    <property type="entry name" value="FAD-bd_FR_type"/>
</dbReference>
<dbReference type="EMBL" id="JBFCZG010000006">
    <property type="protein sequence ID" value="KAL3421117.1"/>
    <property type="molecule type" value="Genomic_DNA"/>
</dbReference>
<evidence type="ECO:0000256" key="5">
    <source>
        <dbReference type="ARBA" id="ARBA00022575"/>
    </source>
</evidence>
<keyword evidence="9" id="KW-0274">FAD</keyword>
<evidence type="ECO:0000256" key="8">
    <source>
        <dbReference type="ARBA" id="ARBA00022723"/>
    </source>
</evidence>
<dbReference type="PROSITE" id="PS01033">
    <property type="entry name" value="GLOBIN"/>
    <property type="match status" value="1"/>
</dbReference>
<keyword evidence="6" id="KW-0349">Heme</keyword>
<dbReference type="CDD" id="cd08922">
    <property type="entry name" value="FHb-globin"/>
    <property type="match status" value="1"/>
</dbReference>
<keyword evidence="18" id="KW-1185">Reference proteome</keyword>
<keyword evidence="11" id="KW-0408">Iron</keyword>
<dbReference type="PANTHER" id="PTHR43396:SF3">
    <property type="entry name" value="FLAVOHEMOPROTEIN"/>
    <property type="match status" value="1"/>
</dbReference>
<dbReference type="InterPro" id="IPR001433">
    <property type="entry name" value="OxRdtase_FAD/NAD-bd"/>
</dbReference>
<evidence type="ECO:0000256" key="6">
    <source>
        <dbReference type="ARBA" id="ARBA00022617"/>
    </source>
</evidence>
<dbReference type="SUPFAM" id="SSF46458">
    <property type="entry name" value="Globin-like"/>
    <property type="match status" value="1"/>
</dbReference>
<evidence type="ECO:0000256" key="14">
    <source>
        <dbReference type="ARBA" id="ARBA00049433"/>
    </source>
</evidence>
<evidence type="ECO:0000256" key="13">
    <source>
        <dbReference type="ARBA" id="ARBA00048649"/>
    </source>
</evidence>
<dbReference type="CDD" id="cd06184">
    <property type="entry name" value="flavohem_like_fad_nad_binding"/>
    <property type="match status" value="1"/>
</dbReference>
<evidence type="ECO:0000259" key="15">
    <source>
        <dbReference type="PROSITE" id="PS01033"/>
    </source>
</evidence>
<comment type="cofactor">
    <cofactor evidence="2">
        <name>FAD</name>
        <dbReference type="ChEBI" id="CHEBI:57692"/>
    </cofactor>
</comment>
<dbReference type="Gene3D" id="3.40.50.80">
    <property type="entry name" value="Nucleotide-binding domain of ferredoxin-NADP reductase (FNR) module"/>
    <property type="match status" value="1"/>
</dbReference>
<evidence type="ECO:0000313" key="17">
    <source>
        <dbReference type="EMBL" id="KAL3421117.1"/>
    </source>
</evidence>
<dbReference type="InterPro" id="IPR039261">
    <property type="entry name" value="FNR_nucleotide-bd"/>
</dbReference>
<proteinExistence type="inferred from homology"/>
<comment type="similarity">
    <text evidence="3">In the C-terminal section; belongs to the flavoprotein pyridine nucleotide cytochrome reductase family.</text>
</comment>
<keyword evidence="7" id="KW-0285">Flavoprotein</keyword>
<dbReference type="EC" id="1.14.12.17" evidence="4"/>
<comment type="catalytic activity">
    <reaction evidence="14">
        <text>2 nitric oxide + NADPH + 2 O2 = 2 nitrate + NADP(+) + H(+)</text>
        <dbReference type="Rhea" id="RHEA:19465"/>
        <dbReference type="ChEBI" id="CHEBI:15378"/>
        <dbReference type="ChEBI" id="CHEBI:15379"/>
        <dbReference type="ChEBI" id="CHEBI:16480"/>
        <dbReference type="ChEBI" id="CHEBI:17632"/>
        <dbReference type="ChEBI" id="CHEBI:57783"/>
        <dbReference type="ChEBI" id="CHEBI:58349"/>
        <dbReference type="EC" id="1.14.12.17"/>
    </reaction>
</comment>
<accession>A0ABR4PD81</accession>
<evidence type="ECO:0000313" key="18">
    <source>
        <dbReference type="Proteomes" id="UP001629113"/>
    </source>
</evidence>
<comment type="caution">
    <text evidence="17">The sequence shown here is derived from an EMBL/GenBank/DDBJ whole genome shotgun (WGS) entry which is preliminary data.</text>
</comment>
<evidence type="ECO:0000256" key="3">
    <source>
        <dbReference type="ARBA" id="ARBA00006401"/>
    </source>
</evidence>
<dbReference type="PANTHER" id="PTHR43396">
    <property type="entry name" value="FLAVOHEMOPROTEIN"/>
    <property type="match status" value="1"/>
</dbReference>
<keyword evidence="12" id="KW-0520">NAD</keyword>
<keyword evidence="5" id="KW-0216">Detoxification</keyword>
<keyword evidence="10" id="KW-0521">NADP</keyword>
<evidence type="ECO:0000259" key="16">
    <source>
        <dbReference type="PROSITE" id="PS51384"/>
    </source>
</evidence>
<dbReference type="InterPro" id="IPR017938">
    <property type="entry name" value="Riboflavin_synthase-like_b-brl"/>
</dbReference>
<comment type="cofactor">
    <cofactor evidence="1">
        <name>heme b</name>
        <dbReference type="ChEBI" id="CHEBI:60344"/>
    </cofactor>
</comment>
<evidence type="ECO:0000256" key="10">
    <source>
        <dbReference type="ARBA" id="ARBA00022857"/>
    </source>
</evidence>
<protein>
    <recommendedName>
        <fullName evidence="4">nitric oxide dioxygenase</fullName>
        <ecNumber evidence="4">1.14.12.17</ecNumber>
    </recommendedName>
</protein>
<evidence type="ECO:0000256" key="9">
    <source>
        <dbReference type="ARBA" id="ARBA00022827"/>
    </source>
</evidence>